<keyword evidence="3" id="KW-1185">Reference proteome</keyword>
<name>A0A0A1U9G4_ENTIV</name>
<keyword evidence="1" id="KW-1133">Transmembrane helix</keyword>
<feature type="non-terminal residue" evidence="2">
    <location>
        <position position="1"/>
    </location>
</feature>
<dbReference type="PANTHER" id="PTHR45756:SF1">
    <property type="entry name" value="PROTEIN KINASE DOMAIN CONTAINING PROTEIN"/>
    <property type="match status" value="1"/>
</dbReference>
<keyword evidence="1" id="KW-0812">Transmembrane</keyword>
<dbReference type="InterPro" id="IPR053215">
    <property type="entry name" value="TKL_Ser/Thr_kinase"/>
</dbReference>
<feature type="transmembrane region" description="Helical" evidence="1">
    <location>
        <begin position="42"/>
        <end position="64"/>
    </location>
</feature>
<evidence type="ECO:0000313" key="2">
    <source>
        <dbReference type="EMBL" id="ELP88678.1"/>
    </source>
</evidence>
<dbReference type="PANTHER" id="PTHR45756">
    <property type="entry name" value="PALMITOYLTRANSFERASE"/>
    <property type="match status" value="1"/>
</dbReference>
<proteinExistence type="predicted"/>
<dbReference type="Proteomes" id="UP000014680">
    <property type="component" value="Unassembled WGS sequence"/>
</dbReference>
<feature type="transmembrane region" description="Helical" evidence="1">
    <location>
        <begin position="70"/>
        <end position="89"/>
    </location>
</feature>
<dbReference type="RefSeq" id="XP_004255449.1">
    <property type="nucleotide sequence ID" value="XM_004255401.1"/>
</dbReference>
<dbReference type="VEuPathDB" id="AmoebaDB:EIN_193170"/>
<gene>
    <name evidence="2" type="ORF">EIN_193170</name>
</gene>
<dbReference type="KEGG" id="eiv:EIN_193170"/>
<reference evidence="2 3" key="1">
    <citation type="submission" date="2012-10" db="EMBL/GenBank/DDBJ databases">
        <authorList>
            <person name="Zafar N."/>
            <person name="Inman J."/>
            <person name="Hall N."/>
            <person name="Lorenzi H."/>
            <person name="Caler E."/>
        </authorList>
    </citation>
    <scope>NUCLEOTIDE SEQUENCE [LARGE SCALE GENOMIC DNA]</scope>
    <source>
        <strain evidence="2 3">IP1</strain>
    </source>
</reference>
<feature type="transmembrane region" description="Helical" evidence="1">
    <location>
        <begin position="12"/>
        <end position="30"/>
    </location>
</feature>
<organism evidence="2 3">
    <name type="scientific">Entamoeba invadens IP1</name>
    <dbReference type="NCBI Taxonomy" id="370355"/>
    <lineage>
        <taxon>Eukaryota</taxon>
        <taxon>Amoebozoa</taxon>
        <taxon>Evosea</taxon>
        <taxon>Archamoebae</taxon>
        <taxon>Mastigamoebida</taxon>
        <taxon>Entamoebidae</taxon>
        <taxon>Entamoeba</taxon>
    </lineage>
</organism>
<sequence length="281" mass="32357">FLLPSKPTVNLLIIPQVTTLNGVTGVYSIINKARSILDNHHYMNIQVYFIDFIALIFELVMFIILNIFKILNYGITLLYIFLITLINEFPNCALALMKDTSHYVVCETDHFLLNESFLLCSSFCSMCLSDFECLKCFIYYFVNETYSCEKTTYLKVCAIIGNLCNYGCEMCDDLYSLNNNMQCVPCSSISEHCAVCDKYLYRCKKCQTSFYLSESKHVNSNVAFCVETNGEFCSKCSFWSKASSEQLNQYQNIPLWWVILLIIITDIIFITFISLFAAFVL</sequence>
<dbReference type="AlphaFoldDB" id="A0A0A1U9G4"/>
<feature type="transmembrane region" description="Helical" evidence="1">
    <location>
        <begin position="255"/>
        <end position="280"/>
    </location>
</feature>
<evidence type="ECO:0000313" key="3">
    <source>
        <dbReference type="Proteomes" id="UP000014680"/>
    </source>
</evidence>
<evidence type="ECO:0000256" key="1">
    <source>
        <dbReference type="SAM" id="Phobius"/>
    </source>
</evidence>
<dbReference type="EMBL" id="KB206707">
    <property type="protein sequence ID" value="ELP88678.1"/>
    <property type="molecule type" value="Genomic_DNA"/>
</dbReference>
<protein>
    <submittedName>
        <fullName evidence="2">Uncharacterized protein</fullName>
    </submittedName>
</protein>
<dbReference type="GeneID" id="14887684"/>
<accession>A0A0A1U9G4</accession>
<keyword evidence="1" id="KW-0472">Membrane</keyword>